<gene>
    <name evidence="1" type="ORF">AWC31_00035</name>
</gene>
<organism evidence="1 2">
    <name type="scientific">Mycolicibacterium wolinskyi</name>
    <dbReference type="NCBI Taxonomy" id="59750"/>
    <lineage>
        <taxon>Bacteria</taxon>
        <taxon>Bacillati</taxon>
        <taxon>Actinomycetota</taxon>
        <taxon>Actinomycetes</taxon>
        <taxon>Mycobacteriales</taxon>
        <taxon>Mycobacteriaceae</taxon>
        <taxon>Mycolicibacterium</taxon>
    </lineage>
</organism>
<dbReference type="AlphaFoldDB" id="A0A1X2FMU3"/>
<accession>A0A1X2FMU3</accession>
<evidence type="ECO:0000313" key="2">
    <source>
        <dbReference type="Proteomes" id="UP000193964"/>
    </source>
</evidence>
<reference evidence="1 2" key="1">
    <citation type="submission" date="2016-01" db="EMBL/GenBank/DDBJ databases">
        <title>The new phylogeny of the genus Mycobacterium.</title>
        <authorList>
            <person name="Tarcisio F."/>
            <person name="Conor M."/>
            <person name="Antonella G."/>
            <person name="Elisabetta G."/>
            <person name="Giulia F.S."/>
            <person name="Sara T."/>
            <person name="Anna F."/>
            <person name="Clotilde B."/>
            <person name="Roberto B."/>
            <person name="Veronica D.S."/>
            <person name="Fabio R."/>
            <person name="Monica P."/>
            <person name="Olivier J."/>
            <person name="Enrico T."/>
            <person name="Nicola S."/>
        </authorList>
    </citation>
    <scope>NUCLEOTIDE SEQUENCE [LARGE SCALE GENOMIC DNA]</scope>
    <source>
        <strain evidence="1 2">ATCC 700010</strain>
    </source>
</reference>
<dbReference type="EMBL" id="LQQA01000001">
    <property type="protein sequence ID" value="ORX19289.1"/>
    <property type="molecule type" value="Genomic_DNA"/>
</dbReference>
<comment type="caution">
    <text evidence="1">The sequence shown here is derived from an EMBL/GenBank/DDBJ whole genome shotgun (WGS) entry which is preliminary data.</text>
</comment>
<protein>
    <submittedName>
        <fullName evidence="1">Uncharacterized protein</fullName>
    </submittedName>
</protein>
<dbReference type="RefSeq" id="WP_085141709.1">
    <property type="nucleotide sequence ID" value="NZ_JACKUA010000016.1"/>
</dbReference>
<evidence type="ECO:0000313" key="1">
    <source>
        <dbReference type="EMBL" id="ORX19289.1"/>
    </source>
</evidence>
<dbReference type="Proteomes" id="UP000193964">
    <property type="component" value="Unassembled WGS sequence"/>
</dbReference>
<proteinExistence type="predicted"/>
<name>A0A1X2FMU3_9MYCO</name>
<dbReference type="OrthoDB" id="4625946at2"/>
<sequence length="141" mass="15639">MAGNELLAQATMIPDYQQVSFVALGWDEVPELGDEYPVEFIADESSVNVFTFADDQDQHGDRTVDIYVYRGTDTTGLGRLIFDTPLNFPEPELTFGSILATAEYHHHVPLRRTGSIPIRVLTREAQPGNGTDVINVLIDDS</sequence>